<accession>A0A9Q1LRJ1</accession>
<proteinExistence type="predicted"/>
<gene>
    <name evidence="2" type="ORF">K7X08_001698</name>
</gene>
<dbReference type="Proteomes" id="UP001152561">
    <property type="component" value="Unassembled WGS sequence"/>
</dbReference>
<dbReference type="OrthoDB" id="192915at2759"/>
<protein>
    <recommendedName>
        <fullName evidence="1">DUF3456 domain-containing protein</fullName>
    </recommendedName>
</protein>
<sequence length="193" mass="22273">MTPHVHRWRGPPFYSKQILLHGFFDSGTGENSHERGEIAVTQMAIKEELEHGLLKEKPRNHLDMRHRLDSKGQREGKLIDYRVGELRVVELLEDLCEKMQDYTLEKVDSSTNTWIKAKPNHFISEPISEFSFNECIENRINKQEARAHSKAMSSFCGRLLEQTEDELAELIKKGSVKVGDLCEDVSNYCKGTR</sequence>
<dbReference type="PANTHER" id="PTHR13341">
    <property type="entry name" value="MIR-INTERACTING SAPOSIN-LIKE PROTEIN"/>
    <property type="match status" value="1"/>
</dbReference>
<reference evidence="3" key="1">
    <citation type="journal article" date="2023" name="Proc. Natl. Acad. Sci. U.S.A.">
        <title>Genomic and structural basis for evolution of tropane alkaloid biosynthesis.</title>
        <authorList>
            <person name="Wanga Y.-J."/>
            <person name="Taina T."/>
            <person name="Yua J.-Y."/>
            <person name="Lia J."/>
            <person name="Xua B."/>
            <person name="Chenc J."/>
            <person name="D'Auriad J.C."/>
            <person name="Huanga J.-P."/>
            <person name="Huanga S.-X."/>
        </authorList>
    </citation>
    <scope>NUCLEOTIDE SEQUENCE [LARGE SCALE GENOMIC DNA]</scope>
    <source>
        <strain evidence="3">cv. KIB-2019</strain>
    </source>
</reference>
<dbReference type="InterPro" id="IPR021852">
    <property type="entry name" value="DUF3456"/>
</dbReference>
<name>A0A9Q1LRJ1_9SOLA</name>
<dbReference type="PANTHER" id="PTHR13341:SF2">
    <property type="entry name" value="PROTEIN SEELE"/>
    <property type="match status" value="1"/>
</dbReference>
<organism evidence="2 3">
    <name type="scientific">Anisodus acutangulus</name>
    <dbReference type="NCBI Taxonomy" id="402998"/>
    <lineage>
        <taxon>Eukaryota</taxon>
        <taxon>Viridiplantae</taxon>
        <taxon>Streptophyta</taxon>
        <taxon>Embryophyta</taxon>
        <taxon>Tracheophyta</taxon>
        <taxon>Spermatophyta</taxon>
        <taxon>Magnoliopsida</taxon>
        <taxon>eudicotyledons</taxon>
        <taxon>Gunneridae</taxon>
        <taxon>Pentapetalae</taxon>
        <taxon>asterids</taxon>
        <taxon>lamiids</taxon>
        <taxon>Solanales</taxon>
        <taxon>Solanaceae</taxon>
        <taxon>Solanoideae</taxon>
        <taxon>Hyoscyameae</taxon>
        <taxon>Anisodus</taxon>
    </lineage>
</organism>
<evidence type="ECO:0000313" key="3">
    <source>
        <dbReference type="Proteomes" id="UP001152561"/>
    </source>
</evidence>
<dbReference type="AlphaFoldDB" id="A0A9Q1LRJ1"/>
<evidence type="ECO:0000313" key="2">
    <source>
        <dbReference type="EMBL" id="KAJ8540882.1"/>
    </source>
</evidence>
<dbReference type="EMBL" id="JAJAGQ010000015">
    <property type="protein sequence ID" value="KAJ8540882.1"/>
    <property type="molecule type" value="Genomic_DNA"/>
</dbReference>
<evidence type="ECO:0000259" key="1">
    <source>
        <dbReference type="Pfam" id="PF11938"/>
    </source>
</evidence>
<dbReference type="Pfam" id="PF11938">
    <property type="entry name" value="DUF3456"/>
    <property type="match status" value="1"/>
</dbReference>
<comment type="caution">
    <text evidence="2">The sequence shown here is derived from an EMBL/GenBank/DDBJ whole genome shotgun (WGS) entry which is preliminary data.</text>
</comment>
<feature type="domain" description="DUF3456" evidence="1">
    <location>
        <begin position="44"/>
        <end position="189"/>
    </location>
</feature>
<keyword evidence="3" id="KW-1185">Reference proteome</keyword>
<dbReference type="InterPro" id="IPR042415">
    <property type="entry name" value="CNPY"/>
</dbReference>